<evidence type="ECO:0000313" key="2">
    <source>
        <dbReference type="Proteomes" id="UP001235849"/>
    </source>
</evidence>
<name>A0ABT7B6V6_9CYAN</name>
<evidence type="ECO:0000313" key="1">
    <source>
        <dbReference type="EMBL" id="MDJ1174888.1"/>
    </source>
</evidence>
<dbReference type="Proteomes" id="UP001235849">
    <property type="component" value="Unassembled WGS sequence"/>
</dbReference>
<dbReference type="RefSeq" id="WP_283767204.1">
    <property type="nucleotide sequence ID" value="NZ_JAQOSO010000073.1"/>
</dbReference>
<accession>A0ABT7B6V6</accession>
<organism evidence="1 2">
    <name type="scientific">Roseofilum capinflatum BLCC-M114</name>
    <dbReference type="NCBI Taxonomy" id="3022440"/>
    <lineage>
        <taxon>Bacteria</taxon>
        <taxon>Bacillati</taxon>
        <taxon>Cyanobacteriota</taxon>
        <taxon>Cyanophyceae</taxon>
        <taxon>Desertifilales</taxon>
        <taxon>Desertifilaceae</taxon>
        <taxon>Roseofilum</taxon>
        <taxon>Roseofilum capinflatum</taxon>
    </lineage>
</organism>
<keyword evidence="2" id="KW-1185">Reference proteome</keyword>
<gene>
    <name evidence="1" type="ORF">PMG25_12355</name>
</gene>
<sequence>MKLKKIGIGFALIAAGAIGSSVAFNYLSASKAPEPTSVSETEQITNLCDDLYPGAGFSVFVEGLEPFESGALAGDSREFGLQNILRLAKPASPAPIDFKLNAYPRRCDMEIIVNASEPPVLMEGYLITYSQRDTDVIDASGDVIADAAAMANQDGYEIGRRIEAFGLETYRLVIK</sequence>
<proteinExistence type="predicted"/>
<reference evidence="1 2" key="1">
    <citation type="submission" date="2023-01" db="EMBL/GenBank/DDBJ databases">
        <title>Novel diversity within Roseofilum (Cyanobacteria; Desertifilaceae) from marine benthic mats with descriptions of four novel species.</title>
        <authorList>
            <person name="Wang Y."/>
            <person name="Berthold D.E."/>
            <person name="Hu J."/>
            <person name="Lefler F.W."/>
            <person name="Laughinghouse H.D. IV."/>
        </authorList>
    </citation>
    <scope>NUCLEOTIDE SEQUENCE [LARGE SCALE GENOMIC DNA]</scope>
    <source>
        <strain evidence="1 2">BLCC-M114</strain>
    </source>
</reference>
<protein>
    <submittedName>
        <fullName evidence="1">Uncharacterized protein</fullName>
    </submittedName>
</protein>
<dbReference type="EMBL" id="JAQOSO010000073">
    <property type="protein sequence ID" value="MDJ1174888.1"/>
    <property type="molecule type" value="Genomic_DNA"/>
</dbReference>
<comment type="caution">
    <text evidence="1">The sequence shown here is derived from an EMBL/GenBank/DDBJ whole genome shotgun (WGS) entry which is preliminary data.</text>
</comment>